<sequence length="75" mass="8745">GRTVRAALTAIESFGRPKSIELLILIDRRFSRELPIQPDYKGLQVDVYKNQKVMIEWSDDSKNNYAYMTTVNNHE</sequence>
<feature type="non-terminal residue" evidence="1">
    <location>
        <position position="1"/>
    </location>
</feature>
<protein>
    <recommendedName>
        <fullName evidence="2">Uracil phosphoribosyltransferase</fullName>
    </recommendedName>
</protein>
<dbReference type="PANTHER" id="PTHR11608">
    <property type="entry name" value="BIFUNCTIONAL PROTEIN PYRR"/>
    <property type="match status" value="1"/>
</dbReference>
<evidence type="ECO:0008006" key="2">
    <source>
        <dbReference type="Google" id="ProtNLM"/>
    </source>
</evidence>
<dbReference type="SUPFAM" id="SSF53271">
    <property type="entry name" value="PRTase-like"/>
    <property type="match status" value="1"/>
</dbReference>
<proteinExistence type="predicted"/>
<dbReference type="InterPro" id="IPR029057">
    <property type="entry name" value="PRTase-like"/>
</dbReference>
<dbReference type="PANTHER" id="PTHR11608:SF0">
    <property type="entry name" value="BIFUNCTIONAL PROTEIN PYRR"/>
    <property type="match status" value="1"/>
</dbReference>
<organism evidence="1">
    <name type="scientific">marine metagenome</name>
    <dbReference type="NCBI Taxonomy" id="408172"/>
    <lineage>
        <taxon>unclassified sequences</taxon>
        <taxon>metagenomes</taxon>
        <taxon>ecological metagenomes</taxon>
    </lineage>
</organism>
<dbReference type="Gene3D" id="3.40.50.2020">
    <property type="match status" value="1"/>
</dbReference>
<evidence type="ECO:0000313" key="1">
    <source>
        <dbReference type="EMBL" id="SVA59299.1"/>
    </source>
</evidence>
<dbReference type="EMBL" id="UINC01013781">
    <property type="protein sequence ID" value="SVA59299.1"/>
    <property type="molecule type" value="Genomic_DNA"/>
</dbReference>
<dbReference type="AlphaFoldDB" id="A0A381X3E8"/>
<name>A0A381X3E8_9ZZZZ</name>
<dbReference type="InterPro" id="IPR050137">
    <property type="entry name" value="PyrR_bifunctional"/>
</dbReference>
<gene>
    <name evidence="1" type="ORF">METZ01_LOCUS112153</name>
</gene>
<reference evidence="1" key="1">
    <citation type="submission" date="2018-05" db="EMBL/GenBank/DDBJ databases">
        <authorList>
            <person name="Lanie J.A."/>
            <person name="Ng W.-L."/>
            <person name="Kazmierczak K.M."/>
            <person name="Andrzejewski T.M."/>
            <person name="Davidsen T.M."/>
            <person name="Wayne K.J."/>
            <person name="Tettelin H."/>
            <person name="Glass J.I."/>
            <person name="Rusch D."/>
            <person name="Podicherti R."/>
            <person name="Tsui H.-C.T."/>
            <person name="Winkler M.E."/>
        </authorList>
    </citation>
    <scope>NUCLEOTIDE SEQUENCE</scope>
</reference>
<accession>A0A381X3E8</accession>